<sequence>MKAPVFTLLLASIIVVRFLVLLDTMGKTDRFITRLPSQIETEGLLMRETRTGMLNGLIPDYCGINVIRITDATAERLKNGGLTFLKEATRSRWSSRPNTQTVFYEPWRTITPSQSIGDSFVMSVMSCAGSLNIPFHEIIAGIKSGGGFVSSGRGPNYYLLPEQRLFVHVFMD</sequence>
<evidence type="ECO:0000313" key="1">
    <source>
        <dbReference type="EMBL" id="CTQ70092.1"/>
    </source>
</evidence>
<reference evidence="2" key="1">
    <citation type="submission" date="2015-07" db="EMBL/GenBank/DDBJ databases">
        <authorList>
            <person name="Rodrigo-Torres Lidia"/>
            <person name="Arahal R.David."/>
        </authorList>
    </citation>
    <scope>NUCLEOTIDE SEQUENCE [LARGE SCALE GENOMIC DNA]</scope>
    <source>
        <strain evidence="2">CECT 5112</strain>
    </source>
</reference>
<dbReference type="AlphaFoldDB" id="A0A0M7A6K4"/>
<name>A0A0M7A6K4_9HYPH</name>
<proteinExistence type="predicted"/>
<keyword evidence="2" id="KW-1185">Reference proteome</keyword>
<dbReference type="EMBL" id="CXWD01000008">
    <property type="protein sequence ID" value="CTQ70092.1"/>
    <property type="molecule type" value="Genomic_DNA"/>
</dbReference>
<accession>A0A0M7A6K4</accession>
<dbReference type="OrthoDB" id="7679014at2"/>
<dbReference type="RefSeq" id="WP_144432128.1">
    <property type="nucleotide sequence ID" value="NZ_CXWD01000008.1"/>
</dbReference>
<protein>
    <submittedName>
        <fullName evidence="1">Uncharacterized protein</fullName>
    </submittedName>
</protein>
<dbReference type="Proteomes" id="UP000053235">
    <property type="component" value="Unassembled WGS sequence"/>
</dbReference>
<evidence type="ECO:0000313" key="2">
    <source>
        <dbReference type="Proteomes" id="UP000053235"/>
    </source>
</evidence>
<organism evidence="1 2">
    <name type="scientific">Roseibium alexandrii</name>
    <dbReference type="NCBI Taxonomy" id="388408"/>
    <lineage>
        <taxon>Bacteria</taxon>
        <taxon>Pseudomonadati</taxon>
        <taxon>Pseudomonadota</taxon>
        <taxon>Alphaproteobacteria</taxon>
        <taxon>Hyphomicrobiales</taxon>
        <taxon>Stappiaceae</taxon>
        <taxon>Roseibium</taxon>
    </lineage>
</organism>
<gene>
    <name evidence="1" type="ORF">LAX5112_02353</name>
</gene>